<evidence type="ECO:0000256" key="1">
    <source>
        <dbReference type="ARBA" id="ARBA00023157"/>
    </source>
</evidence>
<dbReference type="GO" id="GO:0006508">
    <property type="term" value="P:proteolysis"/>
    <property type="evidence" value="ECO:0007669"/>
    <property type="project" value="InterPro"/>
</dbReference>
<feature type="region of interest" description="Disordered" evidence="3">
    <location>
        <begin position="312"/>
        <end position="344"/>
    </location>
</feature>
<evidence type="ECO:0000256" key="3">
    <source>
        <dbReference type="SAM" id="MobiDB-lite"/>
    </source>
</evidence>
<comment type="caution">
    <text evidence="5">The sequence shown here is derived from an EMBL/GenBank/DDBJ whole genome shotgun (WGS) entry which is preliminary data.</text>
</comment>
<dbReference type="InterPro" id="IPR009003">
    <property type="entry name" value="Peptidase_S1_PA"/>
</dbReference>
<gene>
    <name evidence="5" type="ORF">KUF71_003184</name>
</gene>
<dbReference type="PROSITE" id="PS50240">
    <property type="entry name" value="TRYPSIN_DOM"/>
    <property type="match status" value="1"/>
</dbReference>
<proteinExistence type="inferred from homology"/>
<dbReference type="InterPro" id="IPR018114">
    <property type="entry name" value="TRYPSIN_HIS"/>
</dbReference>
<evidence type="ECO:0000256" key="2">
    <source>
        <dbReference type="ARBA" id="ARBA00024195"/>
    </source>
</evidence>
<keyword evidence="1" id="KW-1015">Disulfide bond</keyword>
<evidence type="ECO:0000313" key="5">
    <source>
        <dbReference type="EMBL" id="KAK3908052.1"/>
    </source>
</evidence>
<dbReference type="PRINTS" id="PR00722">
    <property type="entry name" value="CHYMOTRYPSIN"/>
</dbReference>
<dbReference type="PROSITE" id="PS00134">
    <property type="entry name" value="TRYPSIN_HIS"/>
    <property type="match status" value="1"/>
</dbReference>
<name>A0AAE1GRM7_9NEOP</name>
<organism evidence="5 6">
    <name type="scientific">Frankliniella fusca</name>
    <dbReference type="NCBI Taxonomy" id="407009"/>
    <lineage>
        <taxon>Eukaryota</taxon>
        <taxon>Metazoa</taxon>
        <taxon>Ecdysozoa</taxon>
        <taxon>Arthropoda</taxon>
        <taxon>Hexapoda</taxon>
        <taxon>Insecta</taxon>
        <taxon>Pterygota</taxon>
        <taxon>Neoptera</taxon>
        <taxon>Paraneoptera</taxon>
        <taxon>Thysanoptera</taxon>
        <taxon>Terebrantia</taxon>
        <taxon>Thripoidea</taxon>
        <taxon>Thripidae</taxon>
        <taxon>Frankliniella</taxon>
    </lineage>
</organism>
<dbReference type="PANTHER" id="PTHR24256">
    <property type="entry name" value="TRYPTASE-RELATED"/>
    <property type="match status" value="1"/>
</dbReference>
<dbReference type="GO" id="GO:0004252">
    <property type="term" value="F:serine-type endopeptidase activity"/>
    <property type="evidence" value="ECO:0007669"/>
    <property type="project" value="InterPro"/>
</dbReference>
<dbReference type="SUPFAM" id="SSF50494">
    <property type="entry name" value="Trypsin-like serine proteases"/>
    <property type="match status" value="1"/>
</dbReference>
<accession>A0AAE1GRM7</accession>
<keyword evidence="6" id="KW-1185">Reference proteome</keyword>
<sequence length="344" mass="37425">MALWPEKRPELVVTVPTKAGYDRLRVRYFRWMLDLPHVEYTGGTLWQPADPADVEAELNGCGSARFFGPLVSGTLARPEYFPWHAALYLETDGEYKYLCGASLITASALVTAAHCVSSRNANYYVAVGMLTSDWNKDSIGVHKSKVSEVIFHPDHSFKDKLDADLAVLHLERPAPLGRRIGTLCLSHANELVPDDIITVAGWGNGSTALDQLHFAELPFLPRRQCRNVTAALAGFAVSYLTNDKFCSVRDRGVILKGDSGGAAVARRLGVWYLVGIVSSGIDQSRIVVFTNVTYGDYPSWLEASVRSRTPQAVTTAAPYAPSDTEAPDPPTTEPAASGGRARAT</sequence>
<dbReference type="CDD" id="cd00190">
    <property type="entry name" value="Tryp_SPc"/>
    <property type="match status" value="1"/>
</dbReference>
<dbReference type="SMART" id="SM00020">
    <property type="entry name" value="Tryp_SPc"/>
    <property type="match status" value="1"/>
</dbReference>
<dbReference type="AlphaFoldDB" id="A0AAE1GRM7"/>
<reference evidence="5" key="2">
    <citation type="journal article" date="2023" name="BMC Genomics">
        <title>Pest status, molecular evolution, and epigenetic factors derived from the genome assembly of Frankliniella fusca, a thysanopteran phytovirus vector.</title>
        <authorList>
            <person name="Catto M.A."/>
            <person name="Labadie P.E."/>
            <person name="Jacobson A.L."/>
            <person name="Kennedy G.G."/>
            <person name="Srinivasan R."/>
            <person name="Hunt B.G."/>
        </authorList>
    </citation>
    <scope>NUCLEOTIDE SEQUENCE</scope>
    <source>
        <strain evidence="5">PL_HMW_Pooled</strain>
    </source>
</reference>
<evidence type="ECO:0000313" key="6">
    <source>
        <dbReference type="Proteomes" id="UP001219518"/>
    </source>
</evidence>
<evidence type="ECO:0000259" key="4">
    <source>
        <dbReference type="PROSITE" id="PS50240"/>
    </source>
</evidence>
<dbReference type="InterPro" id="IPR043504">
    <property type="entry name" value="Peptidase_S1_PA_chymotrypsin"/>
</dbReference>
<dbReference type="InterPro" id="IPR001254">
    <property type="entry name" value="Trypsin_dom"/>
</dbReference>
<reference evidence="5" key="1">
    <citation type="submission" date="2021-07" db="EMBL/GenBank/DDBJ databases">
        <authorList>
            <person name="Catto M.A."/>
            <person name="Jacobson A."/>
            <person name="Kennedy G."/>
            <person name="Labadie P."/>
            <person name="Hunt B.G."/>
            <person name="Srinivasan R."/>
        </authorList>
    </citation>
    <scope>NUCLEOTIDE SEQUENCE</scope>
    <source>
        <strain evidence="5">PL_HMW_Pooled</strain>
        <tissue evidence="5">Head</tissue>
    </source>
</reference>
<dbReference type="Gene3D" id="2.40.10.10">
    <property type="entry name" value="Trypsin-like serine proteases"/>
    <property type="match status" value="1"/>
</dbReference>
<protein>
    <submittedName>
        <fullName evidence="5">Enteropeptidase</fullName>
    </submittedName>
</protein>
<dbReference type="InterPro" id="IPR001314">
    <property type="entry name" value="Peptidase_S1A"/>
</dbReference>
<comment type="similarity">
    <text evidence="2">Belongs to the peptidase S1 family. CLIP subfamily.</text>
</comment>
<dbReference type="EMBL" id="JAHWGI010000027">
    <property type="protein sequence ID" value="KAK3908052.1"/>
    <property type="molecule type" value="Genomic_DNA"/>
</dbReference>
<dbReference type="InterPro" id="IPR051487">
    <property type="entry name" value="Ser/Thr_Proteases_Immune/Dev"/>
</dbReference>
<dbReference type="Proteomes" id="UP001219518">
    <property type="component" value="Unassembled WGS sequence"/>
</dbReference>
<feature type="domain" description="Peptidase S1" evidence="4">
    <location>
        <begin position="70"/>
        <end position="306"/>
    </location>
</feature>
<dbReference type="Pfam" id="PF00089">
    <property type="entry name" value="Trypsin"/>
    <property type="match status" value="1"/>
</dbReference>